<keyword evidence="1" id="KW-0812">Transmembrane</keyword>
<sequence>MFKFLFKDVATRKMLVNFRELTSYLMKEAGMDDELPGLVDKIAFIKMIAGMFLFILVMRTGIFGLPVKYFLGKFAQENSVVFLIFPFISLSLFLVFFFLLYRIWSKKVLTRKLGELIPFAERAIASLKVAGRDDLEEDIEDAEFLIEDYKDRFGF</sequence>
<dbReference type="STRING" id="638301.HMPREF0444_1736"/>
<dbReference type="EMBL" id="ACKZ01000029">
    <property type="protein sequence ID" value="EEW36388.1"/>
    <property type="molecule type" value="Genomic_DNA"/>
</dbReference>
<reference evidence="2 3" key="1">
    <citation type="submission" date="2009-08" db="EMBL/GenBank/DDBJ databases">
        <authorList>
            <person name="Muzny D."/>
            <person name="Qin X."/>
            <person name="Deng J."/>
            <person name="Jiang H."/>
            <person name="Liu Y."/>
            <person name="Qu J."/>
            <person name="Song X.-Z."/>
            <person name="Zhang L."/>
            <person name="Thornton R."/>
            <person name="Coyle M."/>
            <person name="Francisco L."/>
            <person name="Jackson L."/>
            <person name="Javaid M."/>
            <person name="Korchina V."/>
            <person name="Kovar C."/>
            <person name="Mata R."/>
            <person name="Mathew T."/>
            <person name="Ngo R."/>
            <person name="Nguyen L."/>
            <person name="Nguyen N."/>
            <person name="Okwuonu G."/>
            <person name="Ongeri F."/>
            <person name="Pham C."/>
            <person name="Simmons D."/>
            <person name="Wilczek-Boney K."/>
            <person name="Hale W."/>
            <person name="Jakkamsetti A."/>
            <person name="Pham P."/>
            <person name="Ruth R."/>
            <person name="San Lucas F."/>
            <person name="Warren J."/>
            <person name="Zhang J."/>
            <person name="Zhao Z."/>
            <person name="Zhou C."/>
            <person name="Zhu D."/>
            <person name="Lee S."/>
            <person name="Bess C."/>
            <person name="Blankenburg K."/>
            <person name="Forbes L."/>
            <person name="Fu Q."/>
            <person name="Gubbala S."/>
            <person name="Hirani K."/>
            <person name="Jayaseelan J.C."/>
            <person name="Lara F."/>
            <person name="Munidasa M."/>
            <person name="Palculict T."/>
            <person name="Patil S."/>
            <person name="Pu L.-L."/>
            <person name="Saada N."/>
            <person name="Tang L."/>
            <person name="Weissenberger G."/>
            <person name="Zhu Y."/>
            <person name="Hemphill L."/>
            <person name="Shang Y."/>
            <person name="Youmans B."/>
            <person name="Ayvaz T."/>
            <person name="Ross M."/>
            <person name="Santibanez J."/>
            <person name="Aqrawi P."/>
            <person name="Gross S."/>
            <person name="Joshi V."/>
            <person name="Fowler G."/>
            <person name="Nazareth L."/>
            <person name="Reid J."/>
            <person name="Worley K."/>
            <person name="Petrosino J."/>
            <person name="Highlander S."/>
            <person name="Gibbs R."/>
        </authorList>
    </citation>
    <scope>NUCLEOTIDE SEQUENCE [LARGE SCALE GENOMIC DNA]</scope>
    <source>
        <strain evidence="2 3">ATCC 49175</strain>
    </source>
</reference>
<evidence type="ECO:0000256" key="1">
    <source>
        <dbReference type="SAM" id="Phobius"/>
    </source>
</evidence>
<evidence type="ECO:0000313" key="3">
    <source>
        <dbReference type="Proteomes" id="UP000005926"/>
    </source>
</evidence>
<organism evidence="2 3">
    <name type="scientific">Granulicatella adiacens ATCC 49175</name>
    <dbReference type="NCBI Taxonomy" id="638301"/>
    <lineage>
        <taxon>Bacteria</taxon>
        <taxon>Bacillati</taxon>
        <taxon>Bacillota</taxon>
        <taxon>Bacilli</taxon>
        <taxon>Lactobacillales</taxon>
        <taxon>Carnobacteriaceae</taxon>
        <taxon>Granulicatella</taxon>
    </lineage>
</organism>
<keyword evidence="3" id="KW-1185">Reference proteome</keyword>
<keyword evidence="1" id="KW-0472">Membrane</keyword>
<protein>
    <submittedName>
        <fullName evidence="2">Uncharacterized protein</fullName>
    </submittedName>
</protein>
<name>C8NIJ1_9LACT</name>
<dbReference type="HOGENOM" id="CLU_1710688_0_0_9"/>
<accession>C8NIJ1</accession>
<keyword evidence="1" id="KW-1133">Transmembrane helix</keyword>
<gene>
    <name evidence="2" type="ORF">HMPREF0444_1736</name>
</gene>
<feature type="transmembrane region" description="Helical" evidence="1">
    <location>
        <begin position="48"/>
        <end position="67"/>
    </location>
</feature>
<feature type="transmembrane region" description="Helical" evidence="1">
    <location>
        <begin position="79"/>
        <end position="101"/>
    </location>
</feature>
<dbReference type="AlphaFoldDB" id="C8NIJ1"/>
<evidence type="ECO:0000313" key="2">
    <source>
        <dbReference type="EMBL" id="EEW36388.1"/>
    </source>
</evidence>
<comment type="caution">
    <text evidence="2">The sequence shown here is derived from an EMBL/GenBank/DDBJ whole genome shotgun (WGS) entry which is preliminary data.</text>
</comment>
<dbReference type="GeneID" id="78412503"/>
<dbReference type="Proteomes" id="UP000005926">
    <property type="component" value="Unassembled WGS sequence"/>
</dbReference>
<dbReference type="RefSeq" id="WP_005606313.1">
    <property type="nucleotide sequence ID" value="NZ_CP102283.1"/>
</dbReference>
<proteinExistence type="predicted"/>